<keyword evidence="2" id="KW-0732">Signal</keyword>
<gene>
    <name evidence="4" type="ORF">JL102_16205</name>
</gene>
<evidence type="ECO:0000313" key="5">
    <source>
        <dbReference type="Proteomes" id="UP000659388"/>
    </source>
</evidence>
<dbReference type="Proteomes" id="UP000659388">
    <property type="component" value="Unassembled WGS sequence"/>
</dbReference>
<evidence type="ECO:0000313" key="4">
    <source>
        <dbReference type="EMBL" id="MBL3657694.1"/>
    </source>
</evidence>
<dbReference type="PANTHER" id="PTHR48081">
    <property type="entry name" value="AB HYDROLASE SUPERFAMILY PROTEIN C4A8.06C"/>
    <property type="match status" value="1"/>
</dbReference>
<evidence type="ECO:0000256" key="2">
    <source>
        <dbReference type="SAM" id="SignalP"/>
    </source>
</evidence>
<accession>A0A937FBB9</accession>
<dbReference type="GO" id="GO:0016787">
    <property type="term" value="F:hydrolase activity"/>
    <property type="evidence" value="ECO:0007669"/>
    <property type="project" value="UniProtKB-KW"/>
</dbReference>
<sequence length="316" mass="34735">MRRLLILAFASILVTGAKAQTLNYEQVNFNRNAVTTVTYAYEGEGRSLKMDVYEPVGDKRQDRPVLIYVHGGGFSGGARDEEWIKEYAETMTQHGLVVVSMSYTLSMKGKGFGCDISASEKIAVFNQSGKEVAMAAAYLVKNKNQFRIASDKIILAGSSAGAEAVLHAAYINDNYSPLPENFHYAGVISMAGALYQLNDITTDTAVPTQIFHGTCDNLVPYATASHHYCKASEPGYLTLFGGKSIAEKLKLLEEPYYLVTSCNGNHDWNSIPMKQYNHLILDFIQNDVLGEAFRQVNEVIKSDKGCSFSESVALCD</sequence>
<name>A0A937FBB9_9BACT</name>
<organism evidence="4 5">
    <name type="scientific">Fulvivirga sediminis</name>
    <dbReference type="NCBI Taxonomy" id="2803949"/>
    <lineage>
        <taxon>Bacteria</taxon>
        <taxon>Pseudomonadati</taxon>
        <taxon>Bacteroidota</taxon>
        <taxon>Cytophagia</taxon>
        <taxon>Cytophagales</taxon>
        <taxon>Fulvivirgaceae</taxon>
        <taxon>Fulvivirga</taxon>
    </lineage>
</organism>
<dbReference type="InterPro" id="IPR029058">
    <property type="entry name" value="AB_hydrolase_fold"/>
</dbReference>
<feature type="signal peptide" evidence="2">
    <location>
        <begin position="1"/>
        <end position="19"/>
    </location>
</feature>
<feature type="chain" id="PRO_5037160232" evidence="2">
    <location>
        <begin position="20"/>
        <end position="316"/>
    </location>
</feature>
<dbReference type="EMBL" id="JAESIY010000009">
    <property type="protein sequence ID" value="MBL3657694.1"/>
    <property type="molecule type" value="Genomic_DNA"/>
</dbReference>
<comment type="caution">
    <text evidence="4">The sequence shown here is derived from an EMBL/GenBank/DDBJ whole genome shotgun (WGS) entry which is preliminary data.</text>
</comment>
<evidence type="ECO:0000256" key="1">
    <source>
        <dbReference type="ARBA" id="ARBA00022801"/>
    </source>
</evidence>
<proteinExistence type="predicted"/>
<feature type="domain" description="BD-FAE-like" evidence="3">
    <location>
        <begin position="50"/>
        <end position="174"/>
    </location>
</feature>
<dbReference type="InterPro" id="IPR049492">
    <property type="entry name" value="BD-FAE-like_dom"/>
</dbReference>
<dbReference type="InterPro" id="IPR050300">
    <property type="entry name" value="GDXG_lipolytic_enzyme"/>
</dbReference>
<dbReference type="Gene3D" id="3.40.50.1820">
    <property type="entry name" value="alpha/beta hydrolase"/>
    <property type="match status" value="1"/>
</dbReference>
<evidence type="ECO:0000259" key="3">
    <source>
        <dbReference type="Pfam" id="PF20434"/>
    </source>
</evidence>
<reference evidence="4" key="1">
    <citation type="submission" date="2021-01" db="EMBL/GenBank/DDBJ databases">
        <title>Fulvivirga kasyanovii gen. nov., sp nov., a novel member of the phylum Bacteroidetes isolated from seawater in a mussel farm.</title>
        <authorList>
            <person name="Zhao L.-H."/>
            <person name="Wang Z.-J."/>
        </authorList>
    </citation>
    <scope>NUCLEOTIDE SEQUENCE</scope>
    <source>
        <strain evidence="4">2943</strain>
    </source>
</reference>
<keyword evidence="5" id="KW-1185">Reference proteome</keyword>
<dbReference type="AlphaFoldDB" id="A0A937FBB9"/>
<protein>
    <submittedName>
        <fullName evidence="4">Alpha/beta hydrolase</fullName>
    </submittedName>
</protein>
<dbReference type="Pfam" id="PF20434">
    <property type="entry name" value="BD-FAE"/>
    <property type="match status" value="1"/>
</dbReference>
<keyword evidence="1 4" id="KW-0378">Hydrolase</keyword>
<dbReference type="RefSeq" id="WP_202245491.1">
    <property type="nucleotide sequence ID" value="NZ_JAESIY010000009.1"/>
</dbReference>
<dbReference type="SUPFAM" id="SSF53474">
    <property type="entry name" value="alpha/beta-Hydrolases"/>
    <property type="match status" value="1"/>
</dbReference>